<evidence type="ECO:0000313" key="1">
    <source>
        <dbReference type="EMBL" id="KAJ7558146.1"/>
    </source>
</evidence>
<proteinExistence type="predicted"/>
<comment type="caution">
    <text evidence="1">The sequence shown here is derived from an EMBL/GenBank/DDBJ whole genome shotgun (WGS) entry which is preliminary data.</text>
</comment>
<reference evidence="2" key="1">
    <citation type="journal article" date="2024" name="Proc. Natl. Acad. Sci. U.S.A.">
        <title>Extraordinary preservation of gene collinearity over three hundred million years revealed in homosporous lycophytes.</title>
        <authorList>
            <person name="Li C."/>
            <person name="Wickell D."/>
            <person name="Kuo L.Y."/>
            <person name="Chen X."/>
            <person name="Nie B."/>
            <person name="Liao X."/>
            <person name="Peng D."/>
            <person name="Ji J."/>
            <person name="Jenkins J."/>
            <person name="Williams M."/>
            <person name="Shu S."/>
            <person name="Plott C."/>
            <person name="Barry K."/>
            <person name="Rajasekar S."/>
            <person name="Grimwood J."/>
            <person name="Han X."/>
            <person name="Sun S."/>
            <person name="Hou Z."/>
            <person name="He W."/>
            <person name="Dai G."/>
            <person name="Sun C."/>
            <person name="Schmutz J."/>
            <person name="Leebens-Mack J.H."/>
            <person name="Li F.W."/>
            <person name="Wang L."/>
        </authorList>
    </citation>
    <scope>NUCLEOTIDE SEQUENCE [LARGE SCALE GENOMIC DNA]</scope>
    <source>
        <strain evidence="2">cv. PW_Plant_1</strain>
    </source>
</reference>
<dbReference type="Proteomes" id="UP001162992">
    <property type="component" value="Chromosome 4"/>
</dbReference>
<evidence type="ECO:0000313" key="2">
    <source>
        <dbReference type="Proteomes" id="UP001162992"/>
    </source>
</evidence>
<sequence>MAMELFESPVLMSLNYQQRGYNPSHFSPSLKAFLSFHSSSSSTSTSAYGCCTRSGSSIIISRRLAVTASSSPSTASTIPQDPASPPHVLGNVVVVGAGPAGCLMAHYLIRRGFFVHLFERRLALPTCKMNADNKNEQLYVRGDTRSYTMLLTSRAMKALEGADIQLPHSLLGSLVGSCVHLSEGKMRKFDYSSDPDLQSYGVSRNAFVAYLQQTLFERDTDHLSTNFGWELKEIDDTNRLATFQRSANYIDDCEGLQQQHEMKVEFDLLVGADGVSSKVRAELLRLDAIQRAAGNATENLPLSLKFLQNPEFYKSFHIRPALAKTSPLYKDHNRVQSWPSLNMLLVGMADGSFWGGSKKADLLNASSASEVETLFKGNAPEVYDLLLKENPNFAEDFLKQPAISFGGAVLLSRFHHKNVLLIGDAAHSMFPSYGTGCNVALEDCLLFDQILQESKPVHGKFPLRPAAAEFTRRRLCDAHAIVEMNTNFMLFPRGFLGYLQMLFLTTLRKWFPAVIKPTSYQLLWSTVPFEKIRHQKHKEIFLFYTALLLTSTLVVLIALSILQVLH</sequence>
<keyword evidence="2" id="KW-1185">Reference proteome</keyword>
<gene>
    <name evidence="1" type="ORF">O6H91_04G026400</name>
</gene>
<accession>A0ACC2DV96</accession>
<dbReference type="EMBL" id="CM055095">
    <property type="protein sequence ID" value="KAJ7558146.1"/>
    <property type="molecule type" value="Genomic_DNA"/>
</dbReference>
<name>A0ACC2DV96_DIPCM</name>
<protein>
    <submittedName>
        <fullName evidence="1">Uncharacterized protein</fullName>
    </submittedName>
</protein>
<organism evidence="1 2">
    <name type="scientific">Diphasiastrum complanatum</name>
    <name type="common">Issler's clubmoss</name>
    <name type="synonym">Lycopodium complanatum</name>
    <dbReference type="NCBI Taxonomy" id="34168"/>
    <lineage>
        <taxon>Eukaryota</taxon>
        <taxon>Viridiplantae</taxon>
        <taxon>Streptophyta</taxon>
        <taxon>Embryophyta</taxon>
        <taxon>Tracheophyta</taxon>
        <taxon>Lycopodiopsida</taxon>
        <taxon>Lycopodiales</taxon>
        <taxon>Lycopodiaceae</taxon>
        <taxon>Lycopodioideae</taxon>
        <taxon>Diphasiastrum</taxon>
    </lineage>
</organism>